<accession>A0ABT0CC20</accession>
<proteinExistence type="predicted"/>
<reference evidence="2" key="1">
    <citation type="submission" date="2021-02" db="EMBL/GenBank/DDBJ databases">
        <title>The CRISPR/cas machinery reduction and long-range gene transfer in the hot spring cyanobacterium Synechococcus.</title>
        <authorList>
            <person name="Dvorak P."/>
            <person name="Jahodarova E."/>
            <person name="Hasler P."/>
            <person name="Poulickova A."/>
        </authorList>
    </citation>
    <scope>NUCLEOTIDE SEQUENCE</scope>
    <source>
        <strain evidence="2">Rupite</strain>
    </source>
</reference>
<dbReference type="Proteomes" id="UP000830835">
    <property type="component" value="Unassembled WGS sequence"/>
</dbReference>
<organism evidence="2 3">
    <name type="scientific">Thermostichus vulcanus str. 'Rupite'</name>
    <dbReference type="NCBI Taxonomy" id="2813851"/>
    <lineage>
        <taxon>Bacteria</taxon>
        <taxon>Bacillati</taxon>
        <taxon>Cyanobacteriota</taxon>
        <taxon>Cyanophyceae</taxon>
        <taxon>Thermostichales</taxon>
        <taxon>Thermostichaceae</taxon>
        <taxon>Thermostichus</taxon>
    </lineage>
</organism>
<feature type="transmembrane region" description="Helical" evidence="1">
    <location>
        <begin position="113"/>
        <end position="132"/>
    </location>
</feature>
<feature type="transmembrane region" description="Helical" evidence="1">
    <location>
        <begin position="194"/>
        <end position="210"/>
    </location>
</feature>
<keyword evidence="1" id="KW-1133">Transmembrane helix</keyword>
<comment type="caution">
    <text evidence="2">The sequence shown here is derived from an EMBL/GenBank/DDBJ whole genome shotgun (WGS) entry which is preliminary data.</text>
</comment>
<protein>
    <submittedName>
        <fullName evidence="2">Uncharacterized protein</fullName>
    </submittedName>
</protein>
<keyword evidence="3" id="KW-1185">Reference proteome</keyword>
<keyword evidence="1" id="KW-0812">Transmembrane</keyword>
<feature type="transmembrane region" description="Helical" evidence="1">
    <location>
        <begin position="138"/>
        <end position="156"/>
    </location>
</feature>
<sequence length="211" mass="23890">MRRQLKTLNQILDYKLADLRLFGRAELKGPILNVLLERLPGDVVDTLQLMEIIRTAVEASMLQDLRKVNVYLWCRGQEADAPEWSESFAVEPLVLANSEESSRRAMSHRQDYPGMRVLFFCLGICLSGFYILGGWQRVDLIPPAVALVFGIGFPWLKRWLVARVHPLFRQIGLGMGLVLMGILVVLIWRQGWSVTYGILSLVAILLWGLGA</sequence>
<keyword evidence="1" id="KW-0472">Membrane</keyword>
<dbReference type="EMBL" id="JAFIRA010000026">
    <property type="protein sequence ID" value="MCJ2543337.1"/>
    <property type="molecule type" value="Genomic_DNA"/>
</dbReference>
<gene>
    <name evidence="2" type="ORF">JX360_10535</name>
</gene>
<evidence type="ECO:0000313" key="3">
    <source>
        <dbReference type="Proteomes" id="UP000830835"/>
    </source>
</evidence>
<evidence type="ECO:0000256" key="1">
    <source>
        <dbReference type="SAM" id="Phobius"/>
    </source>
</evidence>
<name>A0ABT0CC20_THEVL</name>
<dbReference type="RefSeq" id="WP_244350615.1">
    <property type="nucleotide sequence ID" value="NZ_JAFIRA010000026.1"/>
</dbReference>
<feature type="transmembrane region" description="Helical" evidence="1">
    <location>
        <begin position="168"/>
        <end position="188"/>
    </location>
</feature>
<evidence type="ECO:0000313" key="2">
    <source>
        <dbReference type="EMBL" id="MCJ2543337.1"/>
    </source>
</evidence>